<sequence length="44" mass="4769">MKMAMGKMGKMGKIAKNLPKVGLTSITFQYLKIAIVLKGVGSRE</sequence>
<evidence type="ECO:0000313" key="1">
    <source>
        <dbReference type="EMBL" id="EGJ30942.1"/>
    </source>
</evidence>
<protein>
    <submittedName>
        <fullName evidence="1">Uncharacterized protein</fullName>
    </submittedName>
</protein>
<evidence type="ECO:0000313" key="2">
    <source>
        <dbReference type="Proteomes" id="UP000003959"/>
    </source>
</evidence>
<reference evidence="2" key="1">
    <citation type="journal article" date="2011" name="Proc. Natl. Acad. Sci. U.S.A.">
        <title>Genomic insights into the physiology and ecology of the marine filamentous cyanobacterium Lyngbya majuscula.</title>
        <authorList>
            <person name="Jones A.C."/>
            <person name="Monroe E.A."/>
            <person name="Podell S."/>
            <person name="Hess W.R."/>
            <person name="Klages S."/>
            <person name="Esquenazi E."/>
            <person name="Niessen S."/>
            <person name="Hoover H."/>
            <person name="Rothmann M."/>
            <person name="Lasken R.S."/>
            <person name="Yates J.R.III."/>
            <person name="Reinhardt R."/>
            <person name="Kube M."/>
            <person name="Burkart M.D."/>
            <person name="Allen E.E."/>
            <person name="Dorrestein P.C."/>
            <person name="Gerwick W.H."/>
            <person name="Gerwick L."/>
        </authorList>
    </citation>
    <scope>NUCLEOTIDE SEQUENCE [LARGE SCALE GENOMIC DNA]</scope>
    <source>
        <strain evidence="2">3L</strain>
    </source>
</reference>
<keyword evidence="2" id="KW-1185">Reference proteome</keyword>
<accession>F4XX57</accession>
<organism evidence="1 2">
    <name type="scientific">Moorena producens 3L</name>
    <dbReference type="NCBI Taxonomy" id="489825"/>
    <lineage>
        <taxon>Bacteria</taxon>
        <taxon>Bacillati</taxon>
        <taxon>Cyanobacteriota</taxon>
        <taxon>Cyanophyceae</taxon>
        <taxon>Coleofasciculales</taxon>
        <taxon>Coleofasciculaceae</taxon>
        <taxon>Moorena</taxon>
    </lineage>
</organism>
<dbReference type="EMBL" id="GL890945">
    <property type="protein sequence ID" value="EGJ30942.1"/>
    <property type="molecule type" value="Genomic_DNA"/>
</dbReference>
<dbReference type="Proteomes" id="UP000003959">
    <property type="component" value="Unassembled WGS sequence"/>
</dbReference>
<dbReference type="HOGENOM" id="CLU_3218745_0_0_3"/>
<dbReference type="AlphaFoldDB" id="F4XX57"/>
<gene>
    <name evidence="1" type="ORF">LYNGBM3L_45270</name>
</gene>
<proteinExistence type="predicted"/>
<name>F4XX57_9CYAN</name>